<evidence type="ECO:0000313" key="2">
    <source>
        <dbReference type="EMBL" id="SVC32296.1"/>
    </source>
</evidence>
<organism evidence="2">
    <name type="scientific">marine metagenome</name>
    <dbReference type="NCBI Taxonomy" id="408172"/>
    <lineage>
        <taxon>unclassified sequences</taxon>
        <taxon>metagenomes</taxon>
        <taxon>ecological metagenomes</taxon>
    </lineage>
</organism>
<evidence type="ECO:0000259" key="1">
    <source>
        <dbReference type="Pfam" id="PF12705"/>
    </source>
</evidence>
<feature type="domain" description="PD-(D/E)XK endonuclease-like" evidence="1">
    <location>
        <begin position="33"/>
        <end position="106"/>
    </location>
</feature>
<dbReference type="PANTHER" id="PTHR31340">
    <property type="entry name" value="MITOCHONDRIAL GENOME MAINTENANCE EXONUCLEASE 1"/>
    <property type="match status" value="1"/>
</dbReference>
<dbReference type="Gene3D" id="3.90.320.10">
    <property type="match status" value="1"/>
</dbReference>
<dbReference type="EMBL" id="UINC01085088">
    <property type="protein sequence ID" value="SVC32296.1"/>
    <property type="molecule type" value="Genomic_DNA"/>
</dbReference>
<dbReference type="InterPro" id="IPR038726">
    <property type="entry name" value="PDDEXK_AddAB-type"/>
</dbReference>
<proteinExistence type="predicted"/>
<protein>
    <recommendedName>
        <fullName evidence="1">PD-(D/E)XK endonuclease-like domain-containing protein</fullName>
    </recommendedName>
</protein>
<accession>A0A382L6G8</accession>
<sequence length="107" mass="12499">MRIGTAVHQMAEFYLSNYIIKLKDEDKKIVDTFNRLRFLLGNINNIVGNEIALYSDLLRVAGTADCIAEYNGVLSVIDFKTSRKPKKEVWIDDYYMQTFAYKLMFEE</sequence>
<dbReference type="PANTHER" id="PTHR31340:SF3">
    <property type="entry name" value="MITOCHONDRIAL GENOME MAINTENANCE EXONUCLEASE 1"/>
    <property type="match status" value="1"/>
</dbReference>
<feature type="non-terminal residue" evidence="2">
    <location>
        <position position="107"/>
    </location>
</feature>
<dbReference type="InterPro" id="IPR011604">
    <property type="entry name" value="PDDEXK-like_dom_sf"/>
</dbReference>
<dbReference type="Pfam" id="PF12705">
    <property type="entry name" value="PDDEXK_1"/>
    <property type="match status" value="1"/>
</dbReference>
<dbReference type="SUPFAM" id="SSF52980">
    <property type="entry name" value="Restriction endonuclease-like"/>
    <property type="match status" value="1"/>
</dbReference>
<name>A0A382L6G8_9ZZZZ</name>
<dbReference type="AlphaFoldDB" id="A0A382L6G8"/>
<reference evidence="2" key="1">
    <citation type="submission" date="2018-05" db="EMBL/GenBank/DDBJ databases">
        <authorList>
            <person name="Lanie J.A."/>
            <person name="Ng W.-L."/>
            <person name="Kazmierczak K.M."/>
            <person name="Andrzejewski T.M."/>
            <person name="Davidsen T.M."/>
            <person name="Wayne K.J."/>
            <person name="Tettelin H."/>
            <person name="Glass J.I."/>
            <person name="Rusch D."/>
            <person name="Podicherti R."/>
            <person name="Tsui H.-C.T."/>
            <person name="Winkler M.E."/>
        </authorList>
    </citation>
    <scope>NUCLEOTIDE SEQUENCE</scope>
</reference>
<dbReference type="InterPro" id="IPR011335">
    <property type="entry name" value="Restrct_endonuc-II-like"/>
</dbReference>
<gene>
    <name evidence="2" type="ORF">METZ01_LOCUS285150</name>
</gene>